<dbReference type="InterPro" id="IPR027417">
    <property type="entry name" value="P-loop_NTPase"/>
</dbReference>
<comment type="similarity">
    <text evidence="2">Belongs to the ABC transporter superfamily. ABCG family. Eye pigment precursor importer (TC 3.A.1.204) subfamily.</text>
</comment>
<evidence type="ECO:0000256" key="2">
    <source>
        <dbReference type="ARBA" id="ARBA00005814"/>
    </source>
</evidence>
<dbReference type="CDD" id="cd03213">
    <property type="entry name" value="ABCG_EPDR"/>
    <property type="match status" value="1"/>
</dbReference>
<keyword evidence="8 9" id="KW-0472">Membrane</keyword>
<evidence type="ECO:0000256" key="3">
    <source>
        <dbReference type="ARBA" id="ARBA00022448"/>
    </source>
</evidence>
<feature type="transmembrane region" description="Helical" evidence="9">
    <location>
        <begin position="496"/>
        <end position="516"/>
    </location>
</feature>
<reference evidence="12" key="1">
    <citation type="submission" date="2025-08" db="UniProtKB">
        <authorList>
            <consortium name="RefSeq"/>
        </authorList>
    </citation>
    <scope>IDENTIFICATION</scope>
    <source>
        <tissue evidence="12">Whole larval tissue</tissue>
    </source>
</reference>
<proteinExistence type="inferred from homology"/>
<feature type="transmembrane region" description="Helical" evidence="9">
    <location>
        <begin position="609"/>
        <end position="629"/>
    </location>
</feature>
<evidence type="ECO:0000256" key="7">
    <source>
        <dbReference type="ARBA" id="ARBA00022989"/>
    </source>
</evidence>
<feature type="domain" description="ABC transporter" evidence="10">
    <location>
        <begin position="28"/>
        <end position="272"/>
    </location>
</feature>
<evidence type="ECO:0000259" key="10">
    <source>
        <dbReference type="PROSITE" id="PS50893"/>
    </source>
</evidence>
<dbReference type="GO" id="GO:0140359">
    <property type="term" value="F:ABC-type transporter activity"/>
    <property type="evidence" value="ECO:0007669"/>
    <property type="project" value="InterPro"/>
</dbReference>
<dbReference type="Gene3D" id="3.40.50.300">
    <property type="entry name" value="P-loop containing nucleotide triphosphate hydrolases"/>
    <property type="match status" value="1"/>
</dbReference>
<dbReference type="OrthoDB" id="66620at2759"/>
<dbReference type="GO" id="GO:0005886">
    <property type="term" value="C:plasma membrane"/>
    <property type="evidence" value="ECO:0007669"/>
    <property type="project" value="TreeGrafter"/>
</dbReference>
<evidence type="ECO:0000256" key="4">
    <source>
        <dbReference type="ARBA" id="ARBA00022692"/>
    </source>
</evidence>
<dbReference type="InterPro" id="IPR017871">
    <property type="entry name" value="ABC_transporter-like_CS"/>
</dbReference>
<dbReference type="PANTHER" id="PTHR48041:SF61">
    <property type="entry name" value="SD03967P"/>
    <property type="match status" value="1"/>
</dbReference>
<keyword evidence="7 9" id="KW-1133">Transmembrane helix</keyword>
<feature type="transmembrane region" description="Helical" evidence="9">
    <location>
        <begin position="416"/>
        <end position="437"/>
    </location>
</feature>
<dbReference type="InterPro" id="IPR050352">
    <property type="entry name" value="ABCG_transporters"/>
</dbReference>
<dbReference type="InterPro" id="IPR003593">
    <property type="entry name" value="AAA+_ATPase"/>
</dbReference>
<dbReference type="GO" id="GO:0005524">
    <property type="term" value="F:ATP binding"/>
    <property type="evidence" value="ECO:0007669"/>
    <property type="project" value="UniProtKB-KW"/>
</dbReference>
<keyword evidence="3" id="KW-0813">Transport</keyword>
<dbReference type="InterPro" id="IPR003439">
    <property type="entry name" value="ABC_transporter-like_ATP-bd"/>
</dbReference>
<dbReference type="InterPro" id="IPR013525">
    <property type="entry name" value="ABC2_TM"/>
</dbReference>
<dbReference type="Pfam" id="PF00005">
    <property type="entry name" value="ABC_tran"/>
    <property type="match status" value="1"/>
</dbReference>
<keyword evidence="5" id="KW-0547">Nucleotide-binding</keyword>
<dbReference type="Proteomes" id="UP000829999">
    <property type="component" value="Chromosome 28"/>
</dbReference>
<gene>
    <name evidence="12" type="primary">LOC118265165</name>
</gene>
<dbReference type="AlphaFoldDB" id="A0A9R0EH27"/>
<organism evidence="11 12">
    <name type="scientific">Spodoptera frugiperda</name>
    <name type="common">Fall armyworm</name>
    <dbReference type="NCBI Taxonomy" id="7108"/>
    <lineage>
        <taxon>Eukaryota</taxon>
        <taxon>Metazoa</taxon>
        <taxon>Ecdysozoa</taxon>
        <taxon>Arthropoda</taxon>
        <taxon>Hexapoda</taxon>
        <taxon>Insecta</taxon>
        <taxon>Pterygota</taxon>
        <taxon>Neoptera</taxon>
        <taxon>Endopterygota</taxon>
        <taxon>Lepidoptera</taxon>
        <taxon>Glossata</taxon>
        <taxon>Ditrysia</taxon>
        <taxon>Noctuoidea</taxon>
        <taxon>Noctuidae</taxon>
        <taxon>Amphipyrinae</taxon>
        <taxon>Spodoptera</taxon>
    </lineage>
</organism>
<name>A0A9R0EH27_SPOFR</name>
<evidence type="ECO:0000256" key="9">
    <source>
        <dbReference type="SAM" id="Phobius"/>
    </source>
</evidence>
<accession>A0A9R0EH27</accession>
<dbReference type="Pfam" id="PF01061">
    <property type="entry name" value="ABC2_membrane"/>
    <property type="match status" value="1"/>
</dbReference>
<evidence type="ECO:0000256" key="8">
    <source>
        <dbReference type="ARBA" id="ARBA00023136"/>
    </source>
</evidence>
<comment type="subcellular location">
    <subcellularLocation>
        <location evidence="1">Membrane</location>
        <topology evidence="1">Multi-pass membrane protein</topology>
    </subcellularLocation>
</comment>
<protein>
    <submittedName>
        <fullName evidence="12">ATP-binding cassette sub-family G member 1</fullName>
    </submittedName>
</protein>
<feature type="transmembrane region" description="Helical" evidence="9">
    <location>
        <begin position="383"/>
        <end position="404"/>
    </location>
</feature>
<evidence type="ECO:0000256" key="5">
    <source>
        <dbReference type="ARBA" id="ARBA00022741"/>
    </source>
</evidence>
<dbReference type="FunFam" id="3.40.50.300:FF:001077">
    <property type="entry name" value="Uncharacterized protein, isoform A"/>
    <property type="match status" value="1"/>
</dbReference>
<dbReference type="PROSITE" id="PS00211">
    <property type="entry name" value="ABC_TRANSPORTER_1"/>
    <property type="match status" value="1"/>
</dbReference>
<dbReference type="RefSeq" id="XP_035433784.2">
    <property type="nucleotide sequence ID" value="XM_035577891.2"/>
</dbReference>
<dbReference type="SUPFAM" id="SSF52540">
    <property type="entry name" value="P-loop containing nucleoside triphosphate hydrolases"/>
    <property type="match status" value="2"/>
</dbReference>
<dbReference type="PANTHER" id="PTHR48041">
    <property type="entry name" value="ABC TRANSPORTER G FAMILY MEMBER 28"/>
    <property type="match status" value="1"/>
</dbReference>
<sequence length="634" mass="70156">MTPSPEDLSILGGNNNVVPLLPRPTVELEFNNITCNVNVFIANKLRIENKEILKGVSGCFKPGQLTAIMGPSGAGKTTLLNILAGYSTRGAKGEISVNGICACASKSTGRGGARYIRQHDDLREHLTVYEAMSLAAALKLADFNAHERKEKVHEILALLGLSNASLTLCRDLSGGQRRRLAVALELLSDPSLMFLDEPTTGLDSSASASLIALLNNLARGGRTLIATIHQPSALIFEKIDTVYCLQAGRTLYNGPRSSLVPALASAGMTCPAYHNPADFLMEVASGEYDVDLVKSAQIMSRFKPDLTANGNSSWESHIPTIPALPSPLDIRSDLKQKQSLLSPNSYKQRKLSKNIYRQSGLLRQTWILLYRNYLMTTRNYSLFMYRVAAHVVIALIFGYLYLGVGSEAGSVLGNYVYLYGSMLLVVYTGKMSVTLSFPLEMDILRGEYFNRWYNLGPYIVSILAVELPFQMISCVSYVVLSYWLTDNPLEPTRATLFLATIVATSLCAQAWGYFIGSTTPTRIAVFIGPVLACLFSVFGFCLALVDTPYQFRWLHHISYFRAGFHVAVHSVYGFNRTRMHCSKEYCHYITPKTFLKEMDMENVDIGENMALVLSTTVLMHALTAAALWYRLNKR</sequence>
<evidence type="ECO:0000313" key="11">
    <source>
        <dbReference type="Proteomes" id="UP000829999"/>
    </source>
</evidence>
<keyword evidence="11" id="KW-1185">Reference proteome</keyword>
<dbReference type="SMART" id="SM00382">
    <property type="entry name" value="AAA"/>
    <property type="match status" value="1"/>
</dbReference>
<evidence type="ECO:0000256" key="6">
    <source>
        <dbReference type="ARBA" id="ARBA00022840"/>
    </source>
</evidence>
<feature type="transmembrane region" description="Helical" evidence="9">
    <location>
        <begin position="523"/>
        <end position="545"/>
    </location>
</feature>
<keyword evidence="6 12" id="KW-0067">ATP-binding</keyword>
<dbReference type="GO" id="GO:0016887">
    <property type="term" value="F:ATP hydrolysis activity"/>
    <property type="evidence" value="ECO:0007669"/>
    <property type="project" value="InterPro"/>
</dbReference>
<keyword evidence="4 9" id="KW-0812">Transmembrane</keyword>
<dbReference type="PROSITE" id="PS50893">
    <property type="entry name" value="ABC_TRANSPORTER_2"/>
    <property type="match status" value="1"/>
</dbReference>
<evidence type="ECO:0000313" key="12">
    <source>
        <dbReference type="RefSeq" id="XP_035433784.2"/>
    </source>
</evidence>
<dbReference type="GeneID" id="118265165"/>
<feature type="transmembrane region" description="Helical" evidence="9">
    <location>
        <begin position="458"/>
        <end position="484"/>
    </location>
</feature>
<evidence type="ECO:0000256" key="1">
    <source>
        <dbReference type="ARBA" id="ARBA00004141"/>
    </source>
</evidence>